<evidence type="ECO:0000256" key="4">
    <source>
        <dbReference type="PROSITE-ProRule" id="PRU00169"/>
    </source>
</evidence>
<comment type="similarity">
    <text evidence="1">Belongs to the HpcH/HpaI aldolase family.</text>
</comment>
<keyword evidence="2" id="KW-0479">Metal-binding</keyword>
<evidence type="ECO:0000313" key="7">
    <source>
        <dbReference type="Proteomes" id="UP001056455"/>
    </source>
</evidence>
<dbReference type="InterPro" id="IPR040442">
    <property type="entry name" value="Pyrv_kinase-like_dom_sf"/>
</dbReference>
<reference evidence="6" key="1">
    <citation type="submission" date="2022-06" db="EMBL/GenBank/DDBJ databases">
        <title>Ornithinimicrobium HY1793.</title>
        <authorList>
            <person name="Huang Y."/>
        </authorList>
    </citation>
    <scope>NUCLEOTIDE SEQUENCE</scope>
    <source>
        <strain evidence="6">HY1793</strain>
    </source>
</reference>
<dbReference type="RefSeq" id="WP_252591936.1">
    <property type="nucleotide sequence ID" value="NZ_CP099489.1"/>
</dbReference>
<dbReference type="Pfam" id="PF03328">
    <property type="entry name" value="HpcH_HpaI"/>
    <property type="match status" value="1"/>
</dbReference>
<dbReference type="SUPFAM" id="SSF51621">
    <property type="entry name" value="Phosphoenolpyruvate/pyruvate domain"/>
    <property type="match status" value="1"/>
</dbReference>
<dbReference type="InterPro" id="IPR005000">
    <property type="entry name" value="Aldolase/citrate-lyase_domain"/>
</dbReference>
<dbReference type="Proteomes" id="UP001056455">
    <property type="component" value="Chromosome"/>
</dbReference>
<dbReference type="InterPro" id="IPR050251">
    <property type="entry name" value="HpcH-HpaI_aldolase"/>
</dbReference>
<dbReference type="InterPro" id="IPR015813">
    <property type="entry name" value="Pyrv/PenolPyrv_kinase-like_dom"/>
</dbReference>
<name>A0ABY4YRW2_9MICO</name>
<dbReference type="InterPro" id="IPR001789">
    <property type="entry name" value="Sig_transdc_resp-reg_receiver"/>
</dbReference>
<keyword evidence="7" id="KW-1185">Reference proteome</keyword>
<evidence type="ECO:0000256" key="1">
    <source>
        <dbReference type="ARBA" id="ARBA00005568"/>
    </source>
</evidence>
<dbReference type="Gene3D" id="3.20.20.60">
    <property type="entry name" value="Phosphoenolpyruvate-binding domains"/>
    <property type="match status" value="1"/>
</dbReference>
<dbReference type="GO" id="GO:0016829">
    <property type="term" value="F:lyase activity"/>
    <property type="evidence" value="ECO:0007669"/>
    <property type="project" value="UniProtKB-KW"/>
</dbReference>
<proteinExistence type="inferred from homology"/>
<protein>
    <submittedName>
        <fullName evidence="6">Aldolase/citrate lyase family protein</fullName>
    </submittedName>
</protein>
<evidence type="ECO:0000256" key="3">
    <source>
        <dbReference type="ARBA" id="ARBA00023239"/>
    </source>
</evidence>
<organism evidence="6 7">
    <name type="scientific">Ornithinimicrobium faecis</name>
    <dbReference type="NCBI Taxonomy" id="2934158"/>
    <lineage>
        <taxon>Bacteria</taxon>
        <taxon>Bacillati</taxon>
        <taxon>Actinomycetota</taxon>
        <taxon>Actinomycetes</taxon>
        <taxon>Micrococcales</taxon>
        <taxon>Ornithinimicrobiaceae</taxon>
        <taxon>Ornithinimicrobium</taxon>
    </lineage>
</organism>
<dbReference type="PANTHER" id="PTHR30502">
    <property type="entry name" value="2-KETO-3-DEOXY-L-RHAMNONATE ALDOLASE"/>
    <property type="match status" value="1"/>
</dbReference>
<keyword evidence="3 6" id="KW-0456">Lyase</keyword>
<sequence>MSARTLEQLIAGDGTPVGTWVKLSAPEGVELMALAGFDFLVLDLEHSPMSLETAAQLIAVARGHDIVPFVRTPDHTQSWIQRCLDAGAAGVLVPHVDTADEAAAVVAAARHEPAGRRGVGPTSRAGDWGLVPMGDYLQRSTEQGVIVQLESPTALENVAAIAASGVSALFVGPADLSVAMGVPVTDPAVREAMGQALAAAHDAGLACGTAVGDPAQARALAQEGFDFVMVSNDATILGLGARNLISTFHSTV</sequence>
<feature type="domain" description="Response regulatory" evidence="5">
    <location>
        <begin position="1"/>
        <end position="109"/>
    </location>
</feature>
<evidence type="ECO:0000259" key="5">
    <source>
        <dbReference type="PROSITE" id="PS50110"/>
    </source>
</evidence>
<evidence type="ECO:0000313" key="6">
    <source>
        <dbReference type="EMBL" id="USQ79025.1"/>
    </source>
</evidence>
<feature type="modified residue" description="4-aspartylphosphate" evidence="4">
    <location>
        <position position="43"/>
    </location>
</feature>
<accession>A0ABY4YRW2</accession>
<keyword evidence="4" id="KW-0597">Phosphoprotein</keyword>
<dbReference type="EMBL" id="CP099489">
    <property type="protein sequence ID" value="USQ79025.1"/>
    <property type="molecule type" value="Genomic_DNA"/>
</dbReference>
<dbReference type="PANTHER" id="PTHR30502:SF0">
    <property type="entry name" value="PHOSPHOENOLPYRUVATE CARBOXYLASE FAMILY PROTEIN"/>
    <property type="match status" value="1"/>
</dbReference>
<gene>
    <name evidence="6" type="ORF">NF556_15540</name>
</gene>
<dbReference type="PROSITE" id="PS50110">
    <property type="entry name" value="RESPONSE_REGULATORY"/>
    <property type="match status" value="1"/>
</dbReference>
<evidence type="ECO:0000256" key="2">
    <source>
        <dbReference type="ARBA" id="ARBA00022723"/>
    </source>
</evidence>